<accession>A0ABM1BYB2</accession>
<gene>
    <name evidence="3" type="primary">LOC106474839</name>
</gene>
<proteinExistence type="predicted"/>
<feature type="region of interest" description="Disordered" evidence="1">
    <location>
        <begin position="75"/>
        <end position="160"/>
    </location>
</feature>
<feature type="compositionally biased region" description="Polar residues" evidence="1">
    <location>
        <begin position="8"/>
        <end position="24"/>
    </location>
</feature>
<feature type="region of interest" description="Disordered" evidence="1">
    <location>
        <begin position="784"/>
        <end position="906"/>
    </location>
</feature>
<dbReference type="Proteomes" id="UP000694941">
    <property type="component" value="Unplaced"/>
</dbReference>
<feature type="compositionally biased region" description="Basic and acidic residues" evidence="1">
    <location>
        <begin position="127"/>
        <end position="153"/>
    </location>
</feature>
<evidence type="ECO:0000256" key="1">
    <source>
        <dbReference type="SAM" id="MobiDB-lite"/>
    </source>
</evidence>
<sequence>MPADRDSSSATSGKSVPNGTTTRVVTKRVEPAPPIEILPDGTPTSKYEEWTTSRKIVNHKTRQVETRVQRQLVYEDGKVVADSGPQISTKTTEDNRKEETENTDHKSTGGENLGPHYIADPGSVRVITEKTESRQTTREKKEENVELHDEGFRELTGTDLHQKALGAPDHELFSREIDVRKPFPGKVTHYSCRGQKVTDKEEVNEVSEWKDGEMTTETTTTRHHEEQHDEEVPEDETDESAMPEISTETINNIEYYGDNINQESLTEKLKREKKESLRQVLSSERQDEVSKTTVDVEQEDAIKKIETNHWVKSHFGSNNGNDYGPATTKTAKNVIHIQLVNNSKPPSCVRMDKNLVEYRNTSKCSQEESLSSSEGWTCDKNKHFLGVSEWDSNPRRLSEVLTSSSPSHKENTKSISPANSWKDNSNYGSSIYLTTTSSPKCDSTSLRKHSNPWRSTSVIRDDFCRTSLDDQKEDSHTHNRHEPFHSNNNSFDRSKIHGSHSPRDTPRMFTMSDESGAPRNSSFVKEDFDHTLPRDTKFKSEPYISYFYTSVKSSPQDSDRKDSGVQVDLLENSHCVTLPWQSPVHPLRVFDERDIQTLPRAISKNPQQEQTKHVAARTPRSFYFGDECDISFHNDSKNKIYQSQNFEETNSHTRLLNLNNGNLEQPDGHYTIEQKVKIKDNPQKSSILLNTGDLKSPHYKTELDCSTDDNFGNQNHYCKVMNSDASGRKDSYHHNIYSNITHGNNQNGNDVTITSVSHEKRKEFMQGLLDSATPENDIIYSIPSKNDMKRRQHQCSPPPPLPHIEKTSSTPPPSLTKVDYSPSESEEEAHPRPIPPPPAGGLFDNNTLPKFRSEKSPISAPVTKASSTTTLEIKGVSSNAGTTLSPNNTHHERGGFDVPVRPPRRPKAVVVEVRDWDNR</sequence>
<evidence type="ECO:0000313" key="2">
    <source>
        <dbReference type="Proteomes" id="UP000694941"/>
    </source>
</evidence>
<feature type="region of interest" description="Disordered" evidence="1">
    <location>
        <begin position="203"/>
        <end position="241"/>
    </location>
</feature>
<organism evidence="2 3">
    <name type="scientific">Limulus polyphemus</name>
    <name type="common">Atlantic horseshoe crab</name>
    <dbReference type="NCBI Taxonomy" id="6850"/>
    <lineage>
        <taxon>Eukaryota</taxon>
        <taxon>Metazoa</taxon>
        <taxon>Ecdysozoa</taxon>
        <taxon>Arthropoda</taxon>
        <taxon>Chelicerata</taxon>
        <taxon>Merostomata</taxon>
        <taxon>Xiphosura</taxon>
        <taxon>Limulidae</taxon>
        <taxon>Limulus</taxon>
    </lineage>
</organism>
<reference evidence="3" key="1">
    <citation type="submission" date="2025-08" db="UniProtKB">
        <authorList>
            <consortium name="RefSeq"/>
        </authorList>
    </citation>
    <scope>IDENTIFICATION</scope>
    <source>
        <tissue evidence="3">Muscle</tissue>
    </source>
</reference>
<dbReference type="GeneID" id="106474839"/>
<evidence type="ECO:0000313" key="3">
    <source>
        <dbReference type="RefSeq" id="XP_013790987.1"/>
    </source>
</evidence>
<feature type="region of interest" description="Disordered" evidence="1">
    <location>
        <begin position="1"/>
        <end position="48"/>
    </location>
</feature>
<feature type="compositionally biased region" description="Polar residues" evidence="1">
    <location>
        <begin position="864"/>
        <end position="888"/>
    </location>
</feature>
<feature type="compositionally biased region" description="Basic and acidic residues" evidence="1">
    <location>
        <begin position="91"/>
        <end position="108"/>
    </location>
</feature>
<feature type="region of interest" description="Disordered" evidence="1">
    <location>
        <begin position="398"/>
        <end position="421"/>
    </location>
</feature>
<keyword evidence="2" id="KW-1185">Reference proteome</keyword>
<name>A0ABM1BYB2_LIMPO</name>
<protein>
    <submittedName>
        <fullName evidence="3">Uncharacterized protein LOC106474839</fullName>
    </submittedName>
</protein>
<feature type="region of interest" description="Disordered" evidence="1">
    <location>
        <begin position="469"/>
        <end position="523"/>
    </location>
</feature>
<feature type="compositionally biased region" description="Basic and acidic residues" evidence="1">
    <location>
        <begin position="203"/>
        <end position="213"/>
    </location>
</feature>
<feature type="compositionally biased region" description="Acidic residues" evidence="1">
    <location>
        <begin position="228"/>
        <end position="241"/>
    </location>
</feature>
<feature type="compositionally biased region" description="Basic and acidic residues" evidence="1">
    <location>
        <begin position="469"/>
        <end position="484"/>
    </location>
</feature>
<dbReference type="RefSeq" id="XP_013790987.1">
    <property type="nucleotide sequence ID" value="XM_013935533.2"/>
</dbReference>